<dbReference type="CDD" id="cd06849">
    <property type="entry name" value="lipoyl_domain"/>
    <property type="match status" value="1"/>
</dbReference>
<dbReference type="PROSITE" id="PS51826">
    <property type="entry name" value="PSBD"/>
    <property type="match status" value="1"/>
</dbReference>
<dbReference type="RefSeq" id="WP_337333941.1">
    <property type="nucleotide sequence ID" value="NZ_JBBDHC010000001.1"/>
</dbReference>
<evidence type="ECO:0000313" key="14">
    <source>
        <dbReference type="EMBL" id="MEJ1248232.1"/>
    </source>
</evidence>
<dbReference type="InterPro" id="IPR023213">
    <property type="entry name" value="CAT-like_dom_sf"/>
</dbReference>
<dbReference type="SUPFAM" id="SSF52777">
    <property type="entry name" value="CoA-dependent acyltransferases"/>
    <property type="match status" value="1"/>
</dbReference>
<dbReference type="InterPro" id="IPR004167">
    <property type="entry name" value="PSBD"/>
</dbReference>
<dbReference type="GO" id="GO:0004149">
    <property type="term" value="F:dihydrolipoyllysine-residue succinyltransferase activity"/>
    <property type="evidence" value="ECO:0007669"/>
    <property type="project" value="UniProtKB-UniRule"/>
</dbReference>
<dbReference type="Gene3D" id="4.10.320.10">
    <property type="entry name" value="E3-binding domain"/>
    <property type="match status" value="1"/>
</dbReference>
<comment type="pathway">
    <text evidence="2 11">Amino-acid degradation; L-lysine degradation via saccharopine pathway; glutaryl-CoA from L-lysine: step 6/6.</text>
</comment>
<organism evidence="14 15">
    <name type="scientific">Denitratimonas tolerans</name>
    <dbReference type="NCBI Taxonomy" id="1338420"/>
    <lineage>
        <taxon>Bacteria</taxon>
        <taxon>Pseudomonadati</taxon>
        <taxon>Pseudomonadota</taxon>
        <taxon>Gammaproteobacteria</taxon>
        <taxon>Lysobacterales</taxon>
        <taxon>Lysobacteraceae</taxon>
        <taxon>Denitratimonas</taxon>
    </lineage>
</organism>
<evidence type="ECO:0000256" key="9">
    <source>
        <dbReference type="ARBA" id="ARBA00023315"/>
    </source>
</evidence>
<dbReference type="InterPro" id="IPR011053">
    <property type="entry name" value="Single_hybrid_motif"/>
</dbReference>
<keyword evidence="7 11" id="KW-0808">Transferase</keyword>
<evidence type="ECO:0000256" key="7">
    <source>
        <dbReference type="ARBA" id="ARBA00022679"/>
    </source>
</evidence>
<dbReference type="SUPFAM" id="SSF47005">
    <property type="entry name" value="Peripheral subunit-binding domain of 2-oxo acid dehydrogenase complex"/>
    <property type="match status" value="1"/>
</dbReference>
<dbReference type="AlphaFoldDB" id="A0AAW9QSR3"/>
<evidence type="ECO:0000256" key="8">
    <source>
        <dbReference type="ARBA" id="ARBA00022823"/>
    </source>
</evidence>
<dbReference type="GO" id="GO:0033512">
    <property type="term" value="P:L-lysine catabolic process to acetyl-CoA via saccharopine"/>
    <property type="evidence" value="ECO:0007669"/>
    <property type="project" value="UniProtKB-UniRule"/>
</dbReference>
<feature type="domain" description="Lipoyl-binding" evidence="12">
    <location>
        <begin position="2"/>
        <end position="77"/>
    </location>
</feature>
<evidence type="ECO:0000256" key="3">
    <source>
        <dbReference type="ARBA" id="ARBA00007317"/>
    </source>
</evidence>
<comment type="caution">
    <text evidence="14">The sequence shown here is derived from an EMBL/GenBank/DDBJ whole genome shotgun (WGS) entry which is preliminary data.</text>
</comment>
<comment type="catalytic activity">
    <reaction evidence="10 11">
        <text>N(6)-[(R)-dihydrolipoyl]-L-lysyl-[protein] + succinyl-CoA = N(6)-[(R)-S(8)-succinyldihydrolipoyl]-L-lysyl-[protein] + CoA</text>
        <dbReference type="Rhea" id="RHEA:15213"/>
        <dbReference type="Rhea" id="RHEA-COMP:10475"/>
        <dbReference type="Rhea" id="RHEA-COMP:20092"/>
        <dbReference type="ChEBI" id="CHEBI:57287"/>
        <dbReference type="ChEBI" id="CHEBI:57292"/>
        <dbReference type="ChEBI" id="CHEBI:83100"/>
        <dbReference type="ChEBI" id="CHEBI:83120"/>
        <dbReference type="EC" id="2.3.1.61"/>
    </reaction>
</comment>
<dbReference type="InterPro" id="IPR000089">
    <property type="entry name" value="Biotin_lipoyl"/>
</dbReference>
<dbReference type="PROSITE" id="PS00189">
    <property type="entry name" value="LIPOYL"/>
    <property type="match status" value="1"/>
</dbReference>
<dbReference type="EC" id="2.3.1.61" evidence="4 11"/>
<gene>
    <name evidence="14" type="primary">sucB</name>
    <name evidence="14" type="ORF">WB794_00860</name>
</gene>
<dbReference type="Proteomes" id="UP001364472">
    <property type="component" value="Unassembled WGS sequence"/>
</dbReference>
<dbReference type="Pfam" id="PF02817">
    <property type="entry name" value="E3_binding"/>
    <property type="match status" value="1"/>
</dbReference>
<protein>
    <recommendedName>
        <fullName evidence="5 11">Dihydrolipoyllysine-residue succinyltransferase component of 2-oxoglutarate dehydrogenase complex</fullName>
        <ecNumber evidence="4 11">2.3.1.61</ecNumber>
    </recommendedName>
    <alternativeName>
        <fullName evidence="11">2-oxoglutarate dehydrogenase complex component E2</fullName>
    </alternativeName>
</protein>
<sequence length="395" mass="42092">MSIEVKVPVLPESVSDATIANWRKKVGEAVARDENLVDLETDKVVLEVPSPVDGVLREIRFDTGATVTSEQVIAVIEQGAAAPAPAKAEAPAAAAPAPAPAKAAAPAAAAAGTGTSQLPPGARFAAEVNQVNPAEVAGTGRRGAVTKEDIVNYVRNAPVGGGARPEERVPMTRIRTRIAERLMHSKNSIAMLTSFNEINLGKVMAMRKEMQESFEKQYGIKLGFMSFFAKAAAEALKRHPIVNASVDGNDIIYHGYADISIAVSTEKGLVTPVLRNVERMGFADVERAIADYARAAREGGLKLEDLQGGTFTITNGGTFGSLFSTPIVNPPQSAILGMHAIKERPIVENGQVVIAPMMYVAISYDHRIIDGKDAVLFLVDIKNQLENPHRMLLGL</sequence>
<comment type="cofactor">
    <cofactor evidence="11">
        <name>(R)-lipoate</name>
        <dbReference type="ChEBI" id="CHEBI:83088"/>
    </cofactor>
    <text evidence="11">Binds 1 lipoyl cofactor covalently.</text>
</comment>
<evidence type="ECO:0000256" key="1">
    <source>
        <dbReference type="ARBA" id="ARBA00004052"/>
    </source>
</evidence>
<dbReference type="InterPro" id="IPR050537">
    <property type="entry name" value="2-oxoacid_dehydrogenase"/>
</dbReference>
<dbReference type="EMBL" id="JBBDHC010000001">
    <property type="protein sequence ID" value="MEJ1248232.1"/>
    <property type="molecule type" value="Genomic_DNA"/>
</dbReference>
<evidence type="ECO:0000256" key="4">
    <source>
        <dbReference type="ARBA" id="ARBA00012945"/>
    </source>
</evidence>
<dbReference type="Gene3D" id="3.30.559.10">
    <property type="entry name" value="Chloramphenicol acetyltransferase-like domain"/>
    <property type="match status" value="1"/>
</dbReference>
<reference evidence="14 15" key="1">
    <citation type="journal article" date="2016" name="Antonie Van Leeuwenhoek">
        <title>Denitratimonas tolerans gen. nov., sp. nov., a denitrifying bacterium isolated from a bioreactor for tannery wastewater treatment.</title>
        <authorList>
            <person name="Han S.I."/>
            <person name="Kim J.O."/>
            <person name="Lee Y.R."/>
            <person name="Ekpeghere K.I."/>
            <person name="Koh S.C."/>
            <person name="Whang K.S."/>
        </authorList>
    </citation>
    <scope>NUCLEOTIDE SEQUENCE [LARGE SCALE GENOMIC DNA]</scope>
    <source>
        <strain evidence="14 15">KACC 17565</strain>
    </source>
</reference>
<dbReference type="InterPro" id="IPR003016">
    <property type="entry name" value="2-oxoA_DH_lipoyl-BS"/>
</dbReference>
<dbReference type="Pfam" id="PF00364">
    <property type="entry name" value="Biotin_lipoyl"/>
    <property type="match status" value="1"/>
</dbReference>
<dbReference type="GO" id="GO:0005829">
    <property type="term" value="C:cytosol"/>
    <property type="evidence" value="ECO:0007669"/>
    <property type="project" value="TreeGrafter"/>
</dbReference>
<dbReference type="NCBIfam" id="NF004309">
    <property type="entry name" value="PRK05704.1"/>
    <property type="match status" value="1"/>
</dbReference>
<dbReference type="FunFam" id="3.30.559.10:FF:000007">
    <property type="entry name" value="Dihydrolipoamide acetyltransferase component of pyruvate dehydrogenase complex"/>
    <property type="match status" value="1"/>
</dbReference>
<evidence type="ECO:0000256" key="10">
    <source>
        <dbReference type="ARBA" id="ARBA00052761"/>
    </source>
</evidence>
<dbReference type="PROSITE" id="PS50968">
    <property type="entry name" value="BIOTINYL_LIPOYL"/>
    <property type="match status" value="1"/>
</dbReference>
<dbReference type="Gene3D" id="2.40.50.100">
    <property type="match status" value="1"/>
</dbReference>
<keyword evidence="8 11" id="KW-0450">Lipoyl</keyword>
<dbReference type="GO" id="GO:0006099">
    <property type="term" value="P:tricarboxylic acid cycle"/>
    <property type="evidence" value="ECO:0007669"/>
    <property type="project" value="UniProtKB-UniRule"/>
</dbReference>
<dbReference type="SUPFAM" id="SSF51230">
    <property type="entry name" value="Single hybrid motif"/>
    <property type="match status" value="1"/>
</dbReference>
<dbReference type="Pfam" id="PF00198">
    <property type="entry name" value="2-oxoacid_dh"/>
    <property type="match status" value="1"/>
</dbReference>
<dbReference type="PANTHER" id="PTHR43416">
    <property type="entry name" value="DIHYDROLIPOYLLYSINE-RESIDUE SUCCINYLTRANSFERASE COMPONENT OF 2-OXOGLUTARATE DEHYDROGENASE COMPLEX, MITOCHONDRIAL-RELATED"/>
    <property type="match status" value="1"/>
</dbReference>
<name>A0AAW9QSR3_9GAMM</name>
<keyword evidence="9 11" id="KW-0012">Acyltransferase</keyword>
<comment type="function">
    <text evidence="1 11">E2 component of the 2-oxoglutarate dehydrogenase (OGDH) complex which catalyzes the second step in the conversion of 2-oxoglutarate to succinyl-CoA and CO(2).</text>
</comment>
<comment type="similarity">
    <text evidence="3 11">Belongs to the 2-oxoacid dehydrogenase family.</text>
</comment>
<evidence type="ECO:0000256" key="6">
    <source>
        <dbReference type="ARBA" id="ARBA00022532"/>
    </source>
</evidence>
<evidence type="ECO:0000259" key="13">
    <source>
        <dbReference type="PROSITE" id="PS51826"/>
    </source>
</evidence>
<dbReference type="InterPro" id="IPR036625">
    <property type="entry name" value="E3-bd_dom_sf"/>
</dbReference>
<dbReference type="InterPro" id="IPR006255">
    <property type="entry name" value="SucB"/>
</dbReference>
<dbReference type="PANTHER" id="PTHR43416:SF5">
    <property type="entry name" value="DIHYDROLIPOYLLYSINE-RESIDUE SUCCINYLTRANSFERASE COMPONENT OF 2-OXOGLUTARATE DEHYDROGENASE COMPLEX, MITOCHONDRIAL"/>
    <property type="match status" value="1"/>
</dbReference>
<keyword evidence="15" id="KW-1185">Reference proteome</keyword>
<dbReference type="InterPro" id="IPR001078">
    <property type="entry name" value="2-oxoacid_DH_actylTfrase"/>
</dbReference>
<proteinExistence type="inferred from homology"/>
<accession>A0AAW9QSR3</accession>
<dbReference type="GO" id="GO:0045252">
    <property type="term" value="C:oxoglutarate dehydrogenase complex"/>
    <property type="evidence" value="ECO:0007669"/>
    <property type="project" value="UniProtKB-UniRule"/>
</dbReference>
<feature type="domain" description="Peripheral subunit-binding (PSBD)" evidence="13">
    <location>
        <begin position="117"/>
        <end position="154"/>
    </location>
</feature>
<evidence type="ECO:0000259" key="12">
    <source>
        <dbReference type="PROSITE" id="PS50968"/>
    </source>
</evidence>
<keyword evidence="6 11" id="KW-0816">Tricarboxylic acid cycle</keyword>
<evidence type="ECO:0000313" key="15">
    <source>
        <dbReference type="Proteomes" id="UP001364472"/>
    </source>
</evidence>
<evidence type="ECO:0000256" key="11">
    <source>
        <dbReference type="RuleBase" id="RU361138"/>
    </source>
</evidence>
<dbReference type="NCBIfam" id="TIGR01347">
    <property type="entry name" value="sucB"/>
    <property type="match status" value="1"/>
</dbReference>
<evidence type="ECO:0000256" key="5">
    <source>
        <dbReference type="ARBA" id="ARBA00019511"/>
    </source>
</evidence>
<evidence type="ECO:0000256" key="2">
    <source>
        <dbReference type="ARBA" id="ARBA00005145"/>
    </source>
</evidence>